<evidence type="ECO:0000313" key="1">
    <source>
        <dbReference type="EMBL" id="MCQ9305012.1"/>
    </source>
</evidence>
<organism evidence="1 2">
    <name type="scientific">Mammaliicoccus sciuri</name>
    <name type="common">Staphylococcus sciuri</name>
    <dbReference type="NCBI Taxonomy" id="1296"/>
    <lineage>
        <taxon>Bacteria</taxon>
        <taxon>Bacillati</taxon>
        <taxon>Bacillota</taxon>
        <taxon>Bacilli</taxon>
        <taxon>Bacillales</taxon>
        <taxon>Staphylococcaceae</taxon>
        <taxon>Mammaliicoccus</taxon>
    </lineage>
</organism>
<accession>A0AAW5LS34</accession>
<comment type="caution">
    <text evidence="1">The sequence shown here is derived from an EMBL/GenBank/DDBJ whole genome shotgun (WGS) entry which is preliminary data.</text>
</comment>
<dbReference type="Proteomes" id="UP001204068">
    <property type="component" value="Unassembled WGS sequence"/>
</dbReference>
<proteinExistence type="predicted"/>
<name>A0AAW5LS34_MAMSC</name>
<dbReference type="RefSeq" id="WP_239771875.1">
    <property type="nucleotide sequence ID" value="NZ_JANILD010000010.1"/>
</dbReference>
<gene>
    <name evidence="1" type="ORF">NQ032_15485</name>
</gene>
<reference evidence="1" key="1">
    <citation type="submission" date="2022-07" db="EMBL/GenBank/DDBJ databases">
        <title>Bacterial species isolated from the porcine tonsil microbiota.</title>
        <authorList>
            <person name="Oliveira I.M.F."/>
        </authorList>
    </citation>
    <scope>NUCLEOTIDE SEQUENCE</scope>
    <source>
        <strain evidence="1">8QC2O2</strain>
    </source>
</reference>
<protein>
    <submittedName>
        <fullName evidence="1">Phage tail family protein</fullName>
    </submittedName>
</protein>
<dbReference type="EMBL" id="JANILD010000010">
    <property type="protein sequence ID" value="MCQ9305012.1"/>
    <property type="molecule type" value="Genomic_DNA"/>
</dbReference>
<dbReference type="AlphaFoldDB" id="A0AAW5LS34"/>
<evidence type="ECO:0000313" key="2">
    <source>
        <dbReference type="Proteomes" id="UP001204068"/>
    </source>
</evidence>
<sequence length="303" mass="35753">MLVNDLEIIKNGKAYRVSNNEFTNKDIKVISFNVAGIDHNYSYEEVDRLHGRFLNAYTNKKRSAKIVLWYSVDKLSHAVHLKNNIAKLFSGQCYYRELKAVNPEIKFESFGSKSQNFNLDYVSGKQIKLVLINEFDFDTSQLSGEIELEFETVGLPYFESIGRSLDLQTGVNRRFWSSDMEIDWVKEDRKRFYTFENVYKDSVYYHGDVDISQFNFDYNVTIIIGEPTKKFIWYLEDSELMIIEDLELKPGDTIKYDGIQTFKNGVPINETRMTNPTFKEGWNTFKFNQNVRKVVFDMKFYYK</sequence>